<evidence type="ECO:0000313" key="2">
    <source>
        <dbReference type="Proteomes" id="UP000003613"/>
    </source>
</evidence>
<organism evidence="1 2">
    <name type="scientific">Microcystis aeruginosa PCC 9807</name>
    <dbReference type="NCBI Taxonomy" id="1160283"/>
    <lineage>
        <taxon>Bacteria</taxon>
        <taxon>Bacillati</taxon>
        <taxon>Cyanobacteriota</taxon>
        <taxon>Cyanophyceae</taxon>
        <taxon>Oscillatoriophycideae</taxon>
        <taxon>Chroococcales</taxon>
        <taxon>Microcystaceae</taxon>
        <taxon>Microcystis</taxon>
    </lineage>
</organism>
<sequence>MLQPVGVIPRETFCLSNVGFKLAGLPEGETSETKIGLGWSVAAAGKAGEVIPITKTTNKTIKRPIPVNFHPGGMSACKTEANGTSRPLSLLFNGFPGSATLIVILL</sequence>
<name>I4H013_MICAE</name>
<accession>I4H013</accession>
<gene>
    <name evidence="1" type="ORF">MICAF_1290001</name>
</gene>
<reference evidence="1 2" key="1">
    <citation type="submission" date="2012-04" db="EMBL/GenBank/DDBJ databases">
        <authorList>
            <person name="Genoscope - CEA"/>
        </authorList>
    </citation>
    <scope>NUCLEOTIDE SEQUENCE [LARGE SCALE GENOMIC DNA]</scope>
    <source>
        <strain evidence="1 2">9807</strain>
    </source>
</reference>
<comment type="caution">
    <text evidence="1">The sequence shown here is derived from an EMBL/GenBank/DDBJ whole genome shotgun (WGS) entry which is preliminary data.</text>
</comment>
<evidence type="ECO:0000313" key="1">
    <source>
        <dbReference type="EMBL" id="CCI15387.1"/>
    </source>
</evidence>
<dbReference type="Proteomes" id="UP000003613">
    <property type="component" value="Unassembled WGS sequence"/>
</dbReference>
<dbReference type="HOGENOM" id="CLU_2220108_0_0_3"/>
<protein>
    <submittedName>
        <fullName evidence="1">Uncharacterized protein</fullName>
    </submittedName>
</protein>
<dbReference type="EMBL" id="CAIM01000034">
    <property type="protein sequence ID" value="CCI15387.1"/>
    <property type="molecule type" value="Genomic_DNA"/>
</dbReference>
<dbReference type="AlphaFoldDB" id="I4H013"/>
<proteinExistence type="predicted"/>